<proteinExistence type="predicted"/>
<dbReference type="EMBL" id="BAABME010005159">
    <property type="protein sequence ID" value="GAA0164799.1"/>
    <property type="molecule type" value="Genomic_DNA"/>
</dbReference>
<dbReference type="Proteomes" id="UP001454036">
    <property type="component" value="Unassembled WGS sequence"/>
</dbReference>
<feature type="region of interest" description="Disordered" evidence="1">
    <location>
        <begin position="1"/>
        <end position="21"/>
    </location>
</feature>
<comment type="caution">
    <text evidence="2">The sequence shown here is derived from an EMBL/GenBank/DDBJ whole genome shotgun (WGS) entry which is preliminary data.</text>
</comment>
<protein>
    <submittedName>
        <fullName evidence="2">Uncharacterized protein</fullName>
    </submittedName>
</protein>
<gene>
    <name evidence="2" type="ORF">LIER_20349</name>
</gene>
<evidence type="ECO:0000313" key="2">
    <source>
        <dbReference type="EMBL" id="GAA0164799.1"/>
    </source>
</evidence>
<reference evidence="2 3" key="1">
    <citation type="submission" date="2024-01" db="EMBL/GenBank/DDBJ databases">
        <title>The complete chloroplast genome sequence of Lithospermum erythrorhizon: insights into the phylogenetic relationship among Boraginaceae species and the maternal lineages of purple gromwells.</title>
        <authorList>
            <person name="Okada T."/>
            <person name="Watanabe K."/>
        </authorList>
    </citation>
    <scope>NUCLEOTIDE SEQUENCE [LARGE SCALE GENOMIC DNA]</scope>
</reference>
<sequence>MGSRGKPGLLTGTSIGSSSRMLSRTRFVPSSLLFPPPWSMKTPEVAMGLKKLEEGFLETLALDVFCDPDVLIKAGLSRGHDSFPDVDLGTSRSLFPSFIRHFSFHSPSF</sequence>
<name>A0AAV3QM42_LITER</name>
<dbReference type="AlphaFoldDB" id="A0AAV3QM42"/>
<keyword evidence="3" id="KW-1185">Reference proteome</keyword>
<evidence type="ECO:0000313" key="3">
    <source>
        <dbReference type="Proteomes" id="UP001454036"/>
    </source>
</evidence>
<evidence type="ECO:0000256" key="1">
    <source>
        <dbReference type="SAM" id="MobiDB-lite"/>
    </source>
</evidence>
<organism evidence="2 3">
    <name type="scientific">Lithospermum erythrorhizon</name>
    <name type="common">Purple gromwell</name>
    <name type="synonym">Lithospermum officinale var. erythrorhizon</name>
    <dbReference type="NCBI Taxonomy" id="34254"/>
    <lineage>
        <taxon>Eukaryota</taxon>
        <taxon>Viridiplantae</taxon>
        <taxon>Streptophyta</taxon>
        <taxon>Embryophyta</taxon>
        <taxon>Tracheophyta</taxon>
        <taxon>Spermatophyta</taxon>
        <taxon>Magnoliopsida</taxon>
        <taxon>eudicotyledons</taxon>
        <taxon>Gunneridae</taxon>
        <taxon>Pentapetalae</taxon>
        <taxon>asterids</taxon>
        <taxon>lamiids</taxon>
        <taxon>Boraginales</taxon>
        <taxon>Boraginaceae</taxon>
        <taxon>Boraginoideae</taxon>
        <taxon>Lithospermeae</taxon>
        <taxon>Lithospermum</taxon>
    </lineage>
</organism>
<feature type="compositionally biased region" description="Low complexity" evidence="1">
    <location>
        <begin position="8"/>
        <end position="19"/>
    </location>
</feature>
<accession>A0AAV3QM42</accession>